<organism evidence="6 7">
    <name type="scientific">Parambassis ranga</name>
    <name type="common">Indian glassy fish</name>
    <dbReference type="NCBI Taxonomy" id="210632"/>
    <lineage>
        <taxon>Eukaryota</taxon>
        <taxon>Metazoa</taxon>
        <taxon>Chordata</taxon>
        <taxon>Craniata</taxon>
        <taxon>Vertebrata</taxon>
        <taxon>Euteleostomi</taxon>
        <taxon>Actinopterygii</taxon>
        <taxon>Neopterygii</taxon>
        <taxon>Teleostei</taxon>
        <taxon>Neoteleostei</taxon>
        <taxon>Acanthomorphata</taxon>
        <taxon>Ovalentaria</taxon>
        <taxon>Ambassidae</taxon>
        <taxon>Parambassis</taxon>
    </lineage>
</organism>
<feature type="transmembrane region" description="Helical" evidence="3">
    <location>
        <begin position="367"/>
        <end position="384"/>
    </location>
</feature>
<dbReference type="InParanoid" id="A0A6P7JJW5"/>
<dbReference type="SMART" id="SM00241">
    <property type="entry name" value="ZP"/>
    <property type="match status" value="1"/>
</dbReference>
<dbReference type="GeneID" id="114445128"/>
<dbReference type="PANTHER" id="PTHR14002">
    <property type="entry name" value="ENDOGLIN/TGF-BETA RECEPTOR TYPE III"/>
    <property type="match status" value="1"/>
</dbReference>
<feature type="domain" description="ZP" evidence="5">
    <location>
        <begin position="51"/>
        <end position="330"/>
    </location>
</feature>
<dbReference type="PANTHER" id="PTHR14002:SF10">
    <property type="entry name" value="ZONA PELLUCIDA-LIKE DOMAIN-CONTAINING PROTEIN 1-RELATED"/>
    <property type="match status" value="1"/>
</dbReference>
<feature type="signal peptide" evidence="4">
    <location>
        <begin position="1"/>
        <end position="28"/>
    </location>
</feature>
<gene>
    <name evidence="7" type="primary">LOC114445128</name>
</gene>
<evidence type="ECO:0000256" key="4">
    <source>
        <dbReference type="SAM" id="SignalP"/>
    </source>
</evidence>
<keyword evidence="3" id="KW-1133">Transmembrane helix</keyword>
<evidence type="ECO:0000259" key="5">
    <source>
        <dbReference type="PROSITE" id="PS51034"/>
    </source>
</evidence>
<dbReference type="OrthoDB" id="9274484at2759"/>
<evidence type="ECO:0000256" key="1">
    <source>
        <dbReference type="ARBA" id="ARBA00022729"/>
    </source>
</evidence>
<keyword evidence="3" id="KW-0812">Transmembrane</keyword>
<dbReference type="InterPro" id="IPR055356">
    <property type="entry name" value="ZP-N"/>
</dbReference>
<accession>A0A6P7JJW5</accession>
<dbReference type="InterPro" id="IPR042235">
    <property type="entry name" value="ZP-C_dom"/>
</dbReference>
<dbReference type="Proteomes" id="UP000515145">
    <property type="component" value="Chromosome 13"/>
</dbReference>
<keyword evidence="1 4" id="KW-0732">Signal</keyword>
<dbReference type="AlphaFoldDB" id="A0A6P7JJW5"/>
<dbReference type="InterPro" id="IPR001507">
    <property type="entry name" value="ZP_dom"/>
</dbReference>
<evidence type="ECO:0000256" key="2">
    <source>
        <dbReference type="ARBA" id="ARBA00023157"/>
    </source>
</evidence>
<evidence type="ECO:0000256" key="3">
    <source>
        <dbReference type="SAM" id="Phobius"/>
    </source>
</evidence>
<dbReference type="RefSeq" id="XP_028275891.1">
    <property type="nucleotide sequence ID" value="XM_028420090.1"/>
</dbReference>
<keyword evidence="6" id="KW-1185">Reference proteome</keyword>
<dbReference type="Gene3D" id="2.60.40.4100">
    <property type="entry name" value="Zona pellucida, ZP-C domain"/>
    <property type="match status" value="1"/>
</dbReference>
<keyword evidence="3" id="KW-0472">Membrane</keyword>
<dbReference type="PROSITE" id="PS51034">
    <property type="entry name" value="ZP_2"/>
    <property type="match status" value="1"/>
</dbReference>
<dbReference type="Pfam" id="PF00100">
    <property type="entry name" value="Zona_pellucida"/>
    <property type="match status" value="1"/>
</dbReference>
<dbReference type="InterPro" id="IPR055355">
    <property type="entry name" value="ZP-C"/>
</dbReference>
<name>A0A6P7JJW5_9TELE</name>
<sequence>MTTHRSTLIILRLVILVCQLGLILRTDAQMPDSCITSDTNRPPDNSDITVVCGTNSMDLSIYICPMYNALYNESLMVLNNQYNKPECFGRADWTATPPVLKFRFPINESALSSCANNFRITDEVGSGVFADSSIQFVNISGSVTSINPSVGVINYRPQISYRFSCRYPLQYVLNSTEVSVSGVNSAINDMNSSFINALSMRLYQDVEHKEVLTIPQTGLSLHTRIYVAVTATNLTDSFYVLLDRCYSTPTPQPFYDNYYDLFVGCSHNAQTKVELNGVSQEAHFSFETFRFVEHNNLTVSTFYVHCATTLCEESTCSMLLPNCEKQQWGARTEKSDSTVTSPAIMVANKSADVPFDTIAGVSPLSCYSVMAVIIYHVMLMVWLSI</sequence>
<reference evidence="7" key="1">
    <citation type="submission" date="2025-08" db="UniProtKB">
        <authorList>
            <consortium name="RefSeq"/>
        </authorList>
    </citation>
    <scope>IDENTIFICATION</scope>
</reference>
<evidence type="ECO:0000313" key="6">
    <source>
        <dbReference type="Proteomes" id="UP000515145"/>
    </source>
</evidence>
<proteinExistence type="predicted"/>
<feature type="chain" id="PRO_5028006657" evidence="4">
    <location>
        <begin position="29"/>
        <end position="385"/>
    </location>
</feature>
<dbReference type="Pfam" id="PF23344">
    <property type="entry name" value="ZP-N"/>
    <property type="match status" value="1"/>
</dbReference>
<evidence type="ECO:0000313" key="7">
    <source>
        <dbReference type="RefSeq" id="XP_028275891.1"/>
    </source>
</evidence>
<protein>
    <submittedName>
        <fullName evidence="7">Zona pellucida-like domain-containing protein 1</fullName>
    </submittedName>
</protein>
<keyword evidence="2" id="KW-1015">Disulfide bond</keyword>